<gene>
    <name evidence="2" type="primary">spoIIR</name>
    <name evidence="2" type="ORF">OEV98_07060</name>
</gene>
<protein>
    <submittedName>
        <fullName evidence="2">Stage II sporulation protein R</fullName>
    </submittedName>
</protein>
<dbReference type="AlphaFoldDB" id="A0AAE3IRY6"/>
<sequence length="228" mass="25526">MKRIHSAIIALFFVFLTIASFFSLYMPKSYAAGEDVLVIPNEAIRLRILANSNSDADQEIKRAVRDRVNQQITEWVSDLTSLQEAREVISSNLNELEAIAIKVLAEAGVNQSVKIEFNNVNFPTKLYGNFLYPAGEYEAVLITLGEGVGDNWWCVLFPPLCFLDFSSGSAVSEGFEDNDSADSKNNTSASVNDDESNSDQVYVEEKEDDVEVKFFLFELFDKIVSIFT</sequence>
<evidence type="ECO:0000256" key="1">
    <source>
        <dbReference type="SAM" id="MobiDB-lite"/>
    </source>
</evidence>
<comment type="caution">
    <text evidence="2">The sequence shown here is derived from an EMBL/GenBank/DDBJ whole genome shotgun (WGS) entry which is preliminary data.</text>
</comment>
<reference evidence="2" key="1">
    <citation type="submission" date="2022-10" db="EMBL/GenBank/DDBJ databases">
        <title>Description of Fervidibacillus gen. nov. in the family Fervidibacillaceae fam. nov. with two species, Fervidibacillus albus sp. nov., and Fervidibacillus halotolerans sp. nov., isolated from tidal flat sediments.</title>
        <authorList>
            <person name="Kwon K.K."/>
            <person name="Yang S.-H."/>
        </authorList>
    </citation>
    <scope>NUCLEOTIDE SEQUENCE</scope>
    <source>
        <strain evidence="2">JCM 19140</strain>
    </source>
</reference>
<dbReference type="EMBL" id="JAOUSF010000002">
    <property type="protein sequence ID" value="MCU9613312.1"/>
    <property type="molecule type" value="Genomic_DNA"/>
</dbReference>
<dbReference type="RefSeq" id="WP_263072523.1">
    <property type="nucleotide sequence ID" value="NZ_JAOUSF010000002.1"/>
</dbReference>
<dbReference type="Pfam" id="PF09551">
    <property type="entry name" value="Spore_II_R"/>
    <property type="match status" value="1"/>
</dbReference>
<dbReference type="InterPro" id="IPR014202">
    <property type="entry name" value="Spore_II_R"/>
</dbReference>
<dbReference type="NCBIfam" id="TIGR02837">
    <property type="entry name" value="spore_II_R"/>
    <property type="match status" value="1"/>
</dbReference>
<keyword evidence="3" id="KW-1185">Reference proteome</keyword>
<dbReference type="Proteomes" id="UP001209318">
    <property type="component" value="Unassembled WGS sequence"/>
</dbReference>
<name>A0AAE3IRY6_9BACI</name>
<organism evidence="2 3">
    <name type="scientific">Perspicuibacillus lycopersici</name>
    <dbReference type="NCBI Taxonomy" id="1325689"/>
    <lineage>
        <taxon>Bacteria</taxon>
        <taxon>Bacillati</taxon>
        <taxon>Bacillota</taxon>
        <taxon>Bacilli</taxon>
        <taxon>Bacillales</taxon>
        <taxon>Bacillaceae</taxon>
        <taxon>Perspicuibacillus</taxon>
    </lineage>
</organism>
<evidence type="ECO:0000313" key="2">
    <source>
        <dbReference type="EMBL" id="MCU9613312.1"/>
    </source>
</evidence>
<evidence type="ECO:0000313" key="3">
    <source>
        <dbReference type="Proteomes" id="UP001209318"/>
    </source>
</evidence>
<proteinExistence type="predicted"/>
<feature type="region of interest" description="Disordered" evidence="1">
    <location>
        <begin position="176"/>
        <end position="200"/>
    </location>
</feature>
<accession>A0AAE3IRY6</accession>